<comment type="subcellular location">
    <subcellularLocation>
        <location evidence="1">Membrane</location>
        <topology evidence="1">Multi-pass membrane protein</topology>
    </subcellularLocation>
</comment>
<name>A0A0R2G1B1_9LACO</name>
<feature type="compositionally biased region" description="Basic and acidic residues" evidence="6">
    <location>
        <begin position="55"/>
        <end position="70"/>
    </location>
</feature>
<keyword evidence="2" id="KW-0812">Transmembrane</keyword>
<evidence type="ECO:0000256" key="2">
    <source>
        <dbReference type="ARBA" id="ARBA00022692"/>
    </source>
</evidence>
<evidence type="ECO:0000313" key="9">
    <source>
        <dbReference type="Proteomes" id="UP000051645"/>
    </source>
</evidence>
<dbReference type="InterPro" id="IPR006480">
    <property type="entry name" value="Phage_holin_4_1"/>
</dbReference>
<feature type="compositionally biased region" description="Basic and acidic residues" evidence="6">
    <location>
        <begin position="36"/>
        <end position="48"/>
    </location>
</feature>
<keyword evidence="4" id="KW-0472">Membrane</keyword>
<dbReference type="GO" id="GO:0016020">
    <property type="term" value="C:membrane"/>
    <property type="evidence" value="ECO:0007669"/>
    <property type="project" value="UniProtKB-SubCell"/>
</dbReference>
<dbReference type="STRING" id="81857.IV38_GL000123"/>
<accession>A0A0R2G1B1</accession>
<comment type="caution">
    <text evidence="8">The sequence shown here is derived from an EMBL/GenBank/DDBJ whole genome shotgun (WGS) entry which is preliminary data.</text>
</comment>
<evidence type="ECO:0000256" key="1">
    <source>
        <dbReference type="ARBA" id="ARBA00004141"/>
    </source>
</evidence>
<evidence type="ECO:0008006" key="11">
    <source>
        <dbReference type="Google" id="ProtNLM"/>
    </source>
</evidence>
<dbReference type="AlphaFoldDB" id="A0A0R2G1B1"/>
<dbReference type="Proteomes" id="UP000051645">
    <property type="component" value="Unassembled WGS sequence"/>
</dbReference>
<gene>
    <name evidence="7" type="ORF">IV38_GL000123</name>
    <name evidence="8" type="ORF">IV40_GL001395</name>
</gene>
<evidence type="ECO:0000313" key="8">
    <source>
        <dbReference type="EMBL" id="KRN31399.1"/>
    </source>
</evidence>
<dbReference type="Proteomes" id="UP000051751">
    <property type="component" value="Unassembled WGS sequence"/>
</dbReference>
<evidence type="ECO:0000313" key="7">
    <source>
        <dbReference type="EMBL" id="KRN29243.1"/>
    </source>
</evidence>
<keyword evidence="9" id="KW-1185">Reference proteome</keyword>
<comment type="similarity">
    <text evidence="5">Belongs to the bacteriophage holin family. Cp-1 holin subfamily.</text>
</comment>
<dbReference type="EMBL" id="JQAT01000001">
    <property type="protein sequence ID" value="KRN29243.1"/>
    <property type="molecule type" value="Genomic_DNA"/>
</dbReference>
<protein>
    <recommendedName>
        <fullName evidence="11">Holin</fullName>
    </recommendedName>
</protein>
<evidence type="ECO:0000256" key="3">
    <source>
        <dbReference type="ARBA" id="ARBA00022989"/>
    </source>
</evidence>
<proteinExistence type="inferred from homology"/>
<dbReference type="EMBL" id="JQAZ01000004">
    <property type="protein sequence ID" value="KRN31399.1"/>
    <property type="molecule type" value="Genomic_DNA"/>
</dbReference>
<dbReference type="PATRIC" id="fig|81857.3.peg.128"/>
<evidence type="ECO:0000313" key="10">
    <source>
        <dbReference type="Proteomes" id="UP000051751"/>
    </source>
</evidence>
<sequence>MIFYAAQYTLSIVENLGVMGLPIPSFITDNVEKLKEAADQNDQSKTHQELSSLNKKVDDIKKEGKNDERN</sequence>
<organism evidence="8 9">
    <name type="scientific">Lactobacillus selangorensis</name>
    <dbReference type="NCBI Taxonomy" id="81857"/>
    <lineage>
        <taxon>Bacteria</taxon>
        <taxon>Bacillati</taxon>
        <taxon>Bacillota</taxon>
        <taxon>Bacilli</taxon>
        <taxon>Lactobacillales</taxon>
        <taxon>Lactobacillaceae</taxon>
        <taxon>Lactobacillus</taxon>
    </lineage>
</organism>
<reference evidence="9 10" key="1">
    <citation type="journal article" date="2015" name="Genome Announc.">
        <title>Expanding the biotechnology potential of lactobacilli through comparative genomics of 213 strains and associated genera.</title>
        <authorList>
            <person name="Sun Z."/>
            <person name="Harris H.M."/>
            <person name="McCann A."/>
            <person name="Guo C."/>
            <person name="Argimon S."/>
            <person name="Zhang W."/>
            <person name="Yang X."/>
            <person name="Jeffery I.B."/>
            <person name="Cooney J.C."/>
            <person name="Kagawa T.F."/>
            <person name="Liu W."/>
            <person name="Song Y."/>
            <person name="Salvetti E."/>
            <person name="Wrobel A."/>
            <person name="Rasinkangas P."/>
            <person name="Parkhill J."/>
            <person name="Rea M.C."/>
            <person name="O'Sullivan O."/>
            <person name="Ritari J."/>
            <person name="Douillard F.P."/>
            <person name="Paul Ross R."/>
            <person name="Yang R."/>
            <person name="Briner A.E."/>
            <person name="Felis G.E."/>
            <person name="de Vos W.M."/>
            <person name="Barrangou R."/>
            <person name="Klaenhammer T.R."/>
            <person name="Caufield P.W."/>
            <person name="Cui Y."/>
            <person name="Zhang H."/>
            <person name="O'Toole P.W."/>
        </authorList>
    </citation>
    <scope>NUCLEOTIDE SEQUENCE [LARGE SCALE GENOMIC DNA]</scope>
    <source>
        <strain evidence="7 10">ATCC BAA-66</strain>
        <strain evidence="8 9">DSM 13344</strain>
    </source>
</reference>
<evidence type="ECO:0000256" key="6">
    <source>
        <dbReference type="SAM" id="MobiDB-lite"/>
    </source>
</evidence>
<evidence type="ECO:0000256" key="5">
    <source>
        <dbReference type="ARBA" id="ARBA00023600"/>
    </source>
</evidence>
<dbReference type="Pfam" id="PF05105">
    <property type="entry name" value="Phage_holin_4_1"/>
    <property type="match status" value="1"/>
</dbReference>
<keyword evidence="3" id="KW-1133">Transmembrane helix</keyword>
<feature type="region of interest" description="Disordered" evidence="6">
    <location>
        <begin position="36"/>
        <end position="70"/>
    </location>
</feature>
<evidence type="ECO:0000256" key="4">
    <source>
        <dbReference type="ARBA" id="ARBA00023136"/>
    </source>
</evidence>